<feature type="non-terminal residue" evidence="1">
    <location>
        <position position="90"/>
    </location>
</feature>
<evidence type="ECO:0000313" key="1">
    <source>
        <dbReference type="EMBL" id="MDT3729002.1"/>
    </source>
</evidence>
<evidence type="ECO:0000313" key="2">
    <source>
        <dbReference type="Proteomes" id="UP001181313"/>
    </source>
</evidence>
<keyword evidence="2" id="KW-1185">Reference proteome</keyword>
<dbReference type="EMBL" id="JAVSGH010000173">
    <property type="protein sequence ID" value="MDT3729002.1"/>
    <property type="molecule type" value="Genomic_DNA"/>
</dbReference>
<protein>
    <submittedName>
        <fullName evidence="1">Uncharacterized protein</fullName>
    </submittedName>
</protein>
<gene>
    <name evidence="1" type="ORF">ROS62_30750</name>
</gene>
<name>A0ABU3I7Q8_9ACTN</name>
<reference evidence="1" key="1">
    <citation type="submission" date="2024-05" db="EMBL/GenBank/DDBJ databases">
        <title>30 novel species of actinomycetes from the DSMZ collection.</title>
        <authorList>
            <person name="Nouioui I."/>
        </authorList>
    </citation>
    <scope>NUCLEOTIDE SEQUENCE</scope>
    <source>
        <strain evidence="1">DSM 41972</strain>
    </source>
</reference>
<dbReference type="RefSeq" id="WP_394805578.1">
    <property type="nucleotide sequence ID" value="NZ_JAVSGH010000173.1"/>
</dbReference>
<dbReference type="Proteomes" id="UP001181313">
    <property type="component" value="Unassembled WGS sequence"/>
</dbReference>
<proteinExistence type="predicted"/>
<feature type="non-terminal residue" evidence="1">
    <location>
        <position position="1"/>
    </location>
</feature>
<sequence>ATRLLTPFRQAVMVLRWFVDGTRIAQLARDNGLSKRTGYRYLREGIDALKDSVGESANRPPGLVVVGMIVLFVGTRGGAGCRWSRGTTVG</sequence>
<organism evidence="1 2">
    <name type="scientific">Streptomyces althioticus subsp. attaecolombicae</name>
    <dbReference type="NCBI Taxonomy" id="3075534"/>
    <lineage>
        <taxon>Bacteria</taxon>
        <taxon>Bacillati</taxon>
        <taxon>Actinomycetota</taxon>
        <taxon>Actinomycetes</taxon>
        <taxon>Kitasatosporales</taxon>
        <taxon>Streptomycetaceae</taxon>
        <taxon>Streptomyces</taxon>
        <taxon>Streptomyces althioticus group</taxon>
    </lineage>
</organism>
<comment type="caution">
    <text evidence="1">The sequence shown here is derived from an EMBL/GenBank/DDBJ whole genome shotgun (WGS) entry which is preliminary data.</text>
</comment>
<accession>A0ABU3I7Q8</accession>